<keyword evidence="3" id="KW-1185">Reference proteome</keyword>
<proteinExistence type="predicted"/>
<evidence type="ECO:0000313" key="3">
    <source>
        <dbReference type="Proteomes" id="UP000219338"/>
    </source>
</evidence>
<dbReference type="EMBL" id="FUEG01000015">
    <property type="protein sequence ID" value="SJL11770.1"/>
    <property type="molecule type" value="Genomic_DNA"/>
</dbReference>
<feature type="region of interest" description="Disordered" evidence="1">
    <location>
        <begin position="206"/>
        <end position="225"/>
    </location>
</feature>
<gene>
    <name evidence="2" type="ORF">ARMOST_15179</name>
</gene>
<organism evidence="2 3">
    <name type="scientific">Armillaria ostoyae</name>
    <name type="common">Armillaria root rot fungus</name>
    <dbReference type="NCBI Taxonomy" id="47428"/>
    <lineage>
        <taxon>Eukaryota</taxon>
        <taxon>Fungi</taxon>
        <taxon>Dikarya</taxon>
        <taxon>Basidiomycota</taxon>
        <taxon>Agaricomycotina</taxon>
        <taxon>Agaricomycetes</taxon>
        <taxon>Agaricomycetidae</taxon>
        <taxon>Agaricales</taxon>
        <taxon>Marasmiineae</taxon>
        <taxon>Physalacriaceae</taxon>
        <taxon>Armillaria</taxon>
    </lineage>
</organism>
<dbReference type="AlphaFoldDB" id="A0A284RSQ8"/>
<feature type="region of interest" description="Disordered" evidence="1">
    <location>
        <begin position="125"/>
        <end position="154"/>
    </location>
</feature>
<protein>
    <submittedName>
        <fullName evidence="2">Uncharacterized protein</fullName>
    </submittedName>
</protein>
<sequence length="225" mass="25201">MIYPLHTTCTTLRVPCRSRKFTPFQQEQIPTQFVNNLTDGLSRKTAGPMDIKLASDVITVRGAFCAAGDCEVRREYGAEALSVRRRTEEGEDGQVGQALVGCGVLLCSAVTELLYRKDGMSKIQLRPEHRSRMNAKRKERSYTSTPNPRHSRGNHQGAFIEEEFFPGVCTFLVCVPKEKPYPSAHSWAESVFSRPHQRLVKDSRLPSTTARGRIPANASLTEETM</sequence>
<accession>A0A284RSQ8</accession>
<dbReference type="Proteomes" id="UP000219338">
    <property type="component" value="Unassembled WGS sequence"/>
</dbReference>
<evidence type="ECO:0000313" key="2">
    <source>
        <dbReference type="EMBL" id="SJL11770.1"/>
    </source>
</evidence>
<evidence type="ECO:0000256" key="1">
    <source>
        <dbReference type="SAM" id="MobiDB-lite"/>
    </source>
</evidence>
<reference evidence="3" key="1">
    <citation type="journal article" date="2017" name="Nat. Ecol. Evol.">
        <title>Genome expansion and lineage-specific genetic innovations in the forest pathogenic fungi Armillaria.</title>
        <authorList>
            <person name="Sipos G."/>
            <person name="Prasanna A.N."/>
            <person name="Walter M.C."/>
            <person name="O'Connor E."/>
            <person name="Balint B."/>
            <person name="Krizsan K."/>
            <person name="Kiss B."/>
            <person name="Hess J."/>
            <person name="Varga T."/>
            <person name="Slot J."/>
            <person name="Riley R."/>
            <person name="Boka B."/>
            <person name="Rigling D."/>
            <person name="Barry K."/>
            <person name="Lee J."/>
            <person name="Mihaltcheva S."/>
            <person name="LaButti K."/>
            <person name="Lipzen A."/>
            <person name="Waldron R."/>
            <person name="Moloney N.M."/>
            <person name="Sperisen C."/>
            <person name="Kredics L."/>
            <person name="Vagvoelgyi C."/>
            <person name="Patrignani A."/>
            <person name="Fitzpatrick D."/>
            <person name="Nagy I."/>
            <person name="Doyle S."/>
            <person name="Anderson J.B."/>
            <person name="Grigoriev I.V."/>
            <person name="Gueldener U."/>
            <person name="Muensterkoetter M."/>
            <person name="Nagy L.G."/>
        </authorList>
    </citation>
    <scope>NUCLEOTIDE SEQUENCE [LARGE SCALE GENOMIC DNA]</scope>
    <source>
        <strain evidence="3">C18/9</strain>
    </source>
</reference>
<name>A0A284RSQ8_ARMOS</name>